<dbReference type="InterPro" id="IPR014710">
    <property type="entry name" value="RmlC-like_jellyroll"/>
</dbReference>
<dbReference type="InterPro" id="IPR050397">
    <property type="entry name" value="Env_Response_Regulators"/>
</dbReference>
<dbReference type="InterPro" id="IPR000595">
    <property type="entry name" value="cNMP-bd_dom"/>
</dbReference>
<dbReference type="Pfam" id="PF13545">
    <property type="entry name" value="HTH_Crp_2"/>
    <property type="match status" value="1"/>
</dbReference>
<dbReference type="GO" id="GO:0003700">
    <property type="term" value="F:DNA-binding transcription factor activity"/>
    <property type="evidence" value="ECO:0007669"/>
    <property type="project" value="TreeGrafter"/>
</dbReference>
<accession>A0A1I4YUK0</accession>
<keyword evidence="1" id="KW-0805">Transcription regulation</keyword>
<evidence type="ECO:0000259" key="5">
    <source>
        <dbReference type="PROSITE" id="PS51063"/>
    </source>
</evidence>
<dbReference type="RefSeq" id="WP_090024887.1">
    <property type="nucleotide sequence ID" value="NZ_FOVD01000003.1"/>
</dbReference>
<protein>
    <submittedName>
        <fullName evidence="6">cAMP-binding domain of CRP or a regulatory subunit of cAMP-dependent protein kinases</fullName>
    </submittedName>
</protein>
<dbReference type="SUPFAM" id="SSF46785">
    <property type="entry name" value="Winged helix' DNA-binding domain"/>
    <property type="match status" value="1"/>
</dbReference>
<dbReference type="GO" id="GO:0005829">
    <property type="term" value="C:cytosol"/>
    <property type="evidence" value="ECO:0007669"/>
    <property type="project" value="TreeGrafter"/>
</dbReference>
<dbReference type="InterPro" id="IPR018490">
    <property type="entry name" value="cNMP-bd_dom_sf"/>
</dbReference>
<keyword evidence="7" id="KW-1185">Reference proteome</keyword>
<name>A0A1I4YUK0_CHROL</name>
<evidence type="ECO:0000256" key="1">
    <source>
        <dbReference type="ARBA" id="ARBA00023015"/>
    </source>
</evidence>
<dbReference type="GO" id="GO:0016301">
    <property type="term" value="F:kinase activity"/>
    <property type="evidence" value="ECO:0007669"/>
    <property type="project" value="UniProtKB-KW"/>
</dbReference>
<evidence type="ECO:0000313" key="6">
    <source>
        <dbReference type="EMBL" id="SFN41637.1"/>
    </source>
</evidence>
<reference evidence="7" key="1">
    <citation type="submission" date="2016-10" db="EMBL/GenBank/DDBJ databases">
        <authorList>
            <person name="Varghese N."/>
            <person name="Submissions S."/>
        </authorList>
    </citation>
    <scope>NUCLEOTIDE SEQUENCE [LARGE SCALE GENOMIC DNA]</scope>
    <source>
        <strain evidence="7">DSM 25575</strain>
    </source>
</reference>
<evidence type="ECO:0000313" key="7">
    <source>
        <dbReference type="Proteomes" id="UP000198769"/>
    </source>
</evidence>
<evidence type="ECO:0000256" key="2">
    <source>
        <dbReference type="ARBA" id="ARBA00023125"/>
    </source>
</evidence>
<feature type="domain" description="Cyclic nucleotide-binding" evidence="4">
    <location>
        <begin position="15"/>
        <end position="117"/>
    </location>
</feature>
<keyword evidence="3" id="KW-0804">Transcription</keyword>
<dbReference type="Proteomes" id="UP000198769">
    <property type="component" value="Unassembled WGS sequence"/>
</dbReference>
<dbReference type="PANTHER" id="PTHR24567">
    <property type="entry name" value="CRP FAMILY TRANSCRIPTIONAL REGULATORY PROTEIN"/>
    <property type="match status" value="1"/>
</dbReference>
<dbReference type="AlphaFoldDB" id="A0A1I4YUK0"/>
<dbReference type="GO" id="GO:0003677">
    <property type="term" value="F:DNA binding"/>
    <property type="evidence" value="ECO:0007669"/>
    <property type="project" value="UniProtKB-KW"/>
</dbReference>
<keyword evidence="6" id="KW-0808">Transferase</keyword>
<dbReference type="SMART" id="SM00100">
    <property type="entry name" value="cNMP"/>
    <property type="match status" value="1"/>
</dbReference>
<dbReference type="SUPFAM" id="SSF51206">
    <property type="entry name" value="cAMP-binding domain-like"/>
    <property type="match status" value="1"/>
</dbReference>
<evidence type="ECO:0000256" key="3">
    <source>
        <dbReference type="ARBA" id="ARBA00023163"/>
    </source>
</evidence>
<dbReference type="InterPro" id="IPR012318">
    <property type="entry name" value="HTH_CRP"/>
</dbReference>
<proteinExistence type="predicted"/>
<dbReference type="PROSITE" id="PS51063">
    <property type="entry name" value="HTH_CRP_2"/>
    <property type="match status" value="1"/>
</dbReference>
<dbReference type="InterPro" id="IPR036390">
    <property type="entry name" value="WH_DNA-bd_sf"/>
</dbReference>
<feature type="domain" description="HTH crp-type" evidence="5">
    <location>
        <begin position="131"/>
        <end position="198"/>
    </location>
</feature>
<sequence length="198" mass="22985">MSIQNGLLHSVQAIEEHYSAGDYIFREESTPLFYYQIVTGEVKLNSYKEDGKEFIQDILSDNSCFGESMLILGKPYTVNAVALTKCTVLKISRDQFFQLLQDHPDNFLNMYTALSEKTTEKLVLMQKISSQNAEERLVELMNQMKESKENKYRYSFEIPHTRQQLASLTGLSLETTIRVIKRMEKDEILIIKNGKIFY</sequence>
<dbReference type="Pfam" id="PF00027">
    <property type="entry name" value="cNMP_binding"/>
    <property type="match status" value="1"/>
</dbReference>
<dbReference type="PANTHER" id="PTHR24567:SF28">
    <property type="entry name" value="LISTERIOLYSIN REGULATORY PROTEIN"/>
    <property type="match status" value="1"/>
</dbReference>
<keyword evidence="6" id="KW-0418">Kinase</keyword>
<keyword evidence="2" id="KW-0238">DNA-binding</keyword>
<gene>
    <name evidence="6" type="ORF">SAMN05421594_2693</name>
</gene>
<dbReference type="EMBL" id="FOVD01000003">
    <property type="protein sequence ID" value="SFN41637.1"/>
    <property type="molecule type" value="Genomic_DNA"/>
</dbReference>
<dbReference type="CDD" id="cd00038">
    <property type="entry name" value="CAP_ED"/>
    <property type="match status" value="1"/>
</dbReference>
<dbReference type="OrthoDB" id="1247873at2"/>
<organism evidence="6 7">
    <name type="scientific">Chryseobacterium oleae</name>
    <dbReference type="NCBI Taxonomy" id="491207"/>
    <lineage>
        <taxon>Bacteria</taxon>
        <taxon>Pseudomonadati</taxon>
        <taxon>Bacteroidota</taxon>
        <taxon>Flavobacteriia</taxon>
        <taxon>Flavobacteriales</taxon>
        <taxon>Weeksellaceae</taxon>
        <taxon>Chryseobacterium group</taxon>
        <taxon>Chryseobacterium</taxon>
    </lineage>
</organism>
<dbReference type="PRINTS" id="PR00034">
    <property type="entry name" value="HTHCRP"/>
</dbReference>
<evidence type="ECO:0000259" key="4">
    <source>
        <dbReference type="PROSITE" id="PS50042"/>
    </source>
</evidence>
<dbReference type="Gene3D" id="2.60.120.10">
    <property type="entry name" value="Jelly Rolls"/>
    <property type="match status" value="1"/>
</dbReference>
<dbReference type="PROSITE" id="PS50042">
    <property type="entry name" value="CNMP_BINDING_3"/>
    <property type="match status" value="1"/>
</dbReference>